<dbReference type="Gene3D" id="3.40.140.10">
    <property type="entry name" value="Cytidine Deaminase, domain 2"/>
    <property type="match status" value="1"/>
</dbReference>
<proteinExistence type="predicted"/>
<evidence type="ECO:0000313" key="2">
    <source>
        <dbReference type="EMBL" id="GMH07801.1"/>
    </source>
</evidence>
<reference evidence="2" key="1">
    <citation type="submission" date="2023-05" db="EMBL/GenBank/DDBJ databases">
        <title>Nepenthes gracilis genome sequencing.</title>
        <authorList>
            <person name="Fukushima K."/>
        </authorList>
    </citation>
    <scope>NUCLEOTIDE SEQUENCE</scope>
    <source>
        <strain evidence="2">SING2019-196</strain>
    </source>
</reference>
<evidence type="ECO:0000256" key="1">
    <source>
        <dbReference type="SAM" id="MobiDB-lite"/>
    </source>
</evidence>
<keyword evidence="3" id="KW-1185">Reference proteome</keyword>
<sequence length="179" mass="19188">MEPALWLLHSRPSRSCAGQRPQILAKAVEEAYIGVECGDGAPFGAVVVCNNEAIVSCHNMVLKFRDPTAQAEVTPIKEVDHASGPFPEQKAPLSSSAGYGPHEGWDVSVPSVAYRLSIPRPLVLSPALITLIANTPKVCPPVELVPIHYHIRRCVGSPEYDSPLDSIEVSQLSSKSIGT</sequence>
<comment type="caution">
    <text evidence="2">The sequence shown here is derived from an EMBL/GenBank/DDBJ whole genome shotgun (WGS) entry which is preliminary data.</text>
</comment>
<accession>A0AAD3XKL2</accession>
<dbReference type="Proteomes" id="UP001279734">
    <property type="component" value="Unassembled WGS sequence"/>
</dbReference>
<dbReference type="InterPro" id="IPR016193">
    <property type="entry name" value="Cytidine_deaminase-like"/>
</dbReference>
<dbReference type="GO" id="GO:0003824">
    <property type="term" value="F:catalytic activity"/>
    <property type="evidence" value="ECO:0007669"/>
    <property type="project" value="InterPro"/>
</dbReference>
<evidence type="ECO:0008006" key="4">
    <source>
        <dbReference type="Google" id="ProtNLM"/>
    </source>
</evidence>
<dbReference type="SUPFAM" id="SSF53927">
    <property type="entry name" value="Cytidine deaminase-like"/>
    <property type="match status" value="1"/>
</dbReference>
<evidence type="ECO:0000313" key="3">
    <source>
        <dbReference type="Proteomes" id="UP001279734"/>
    </source>
</evidence>
<feature type="region of interest" description="Disordered" evidence="1">
    <location>
        <begin position="78"/>
        <end position="97"/>
    </location>
</feature>
<dbReference type="EMBL" id="BSYO01000007">
    <property type="protein sequence ID" value="GMH07801.1"/>
    <property type="molecule type" value="Genomic_DNA"/>
</dbReference>
<protein>
    <recommendedName>
        <fullName evidence="4">CMP/dCMP-type deaminase domain-containing protein</fullName>
    </recommendedName>
</protein>
<name>A0AAD3XKL2_NEPGR</name>
<dbReference type="AlphaFoldDB" id="A0AAD3XKL2"/>
<organism evidence="2 3">
    <name type="scientific">Nepenthes gracilis</name>
    <name type="common">Slender pitcher plant</name>
    <dbReference type="NCBI Taxonomy" id="150966"/>
    <lineage>
        <taxon>Eukaryota</taxon>
        <taxon>Viridiplantae</taxon>
        <taxon>Streptophyta</taxon>
        <taxon>Embryophyta</taxon>
        <taxon>Tracheophyta</taxon>
        <taxon>Spermatophyta</taxon>
        <taxon>Magnoliopsida</taxon>
        <taxon>eudicotyledons</taxon>
        <taxon>Gunneridae</taxon>
        <taxon>Pentapetalae</taxon>
        <taxon>Caryophyllales</taxon>
        <taxon>Nepenthaceae</taxon>
        <taxon>Nepenthes</taxon>
    </lineage>
</organism>
<gene>
    <name evidence="2" type="ORF">Nepgr_009641</name>
</gene>